<feature type="domain" description="PAW" evidence="2">
    <location>
        <begin position="1"/>
        <end position="146"/>
    </location>
</feature>
<dbReference type="InterPro" id="IPR006588">
    <property type="entry name" value="Peptide_N_glycanase_PAW_dom"/>
</dbReference>
<evidence type="ECO:0000256" key="1">
    <source>
        <dbReference type="PROSITE-ProRule" id="PRU00731"/>
    </source>
</evidence>
<dbReference type="AlphaFoldDB" id="A0AAW1L5K5"/>
<dbReference type="Proteomes" id="UP001458880">
    <property type="component" value="Unassembled WGS sequence"/>
</dbReference>
<dbReference type="EMBL" id="JASPKY010000167">
    <property type="protein sequence ID" value="KAK9728743.1"/>
    <property type="molecule type" value="Genomic_DNA"/>
</dbReference>
<dbReference type="SUPFAM" id="SSF49785">
    <property type="entry name" value="Galactose-binding domain-like"/>
    <property type="match status" value="1"/>
</dbReference>
<reference evidence="3 4" key="1">
    <citation type="journal article" date="2024" name="BMC Genomics">
        <title>De novo assembly and annotation of Popillia japonica's genome with initial clues to its potential as an invasive pest.</title>
        <authorList>
            <person name="Cucini C."/>
            <person name="Boschi S."/>
            <person name="Funari R."/>
            <person name="Cardaioli E."/>
            <person name="Iannotti N."/>
            <person name="Marturano G."/>
            <person name="Paoli F."/>
            <person name="Bruttini M."/>
            <person name="Carapelli A."/>
            <person name="Frati F."/>
            <person name="Nardi F."/>
        </authorList>
    </citation>
    <scope>NUCLEOTIDE SEQUENCE [LARGE SCALE GENOMIC DNA]</scope>
    <source>
        <strain evidence="3">DMR45628</strain>
    </source>
</reference>
<comment type="caution">
    <text evidence="3">The sequence shown here is derived from an EMBL/GenBank/DDBJ whole genome shotgun (WGS) entry which is preliminary data.</text>
</comment>
<evidence type="ECO:0000313" key="4">
    <source>
        <dbReference type="Proteomes" id="UP001458880"/>
    </source>
</evidence>
<evidence type="ECO:0000313" key="3">
    <source>
        <dbReference type="EMBL" id="KAK9728743.1"/>
    </source>
</evidence>
<dbReference type="PROSITE" id="PS51398">
    <property type="entry name" value="PAW"/>
    <property type="match status" value="1"/>
</dbReference>
<accession>A0AAW1L5K5</accession>
<protein>
    <submittedName>
        <fullName evidence="3">PNGase C-terminal domain, mannose-binding module PAW</fullName>
    </submittedName>
</protein>
<gene>
    <name evidence="3" type="ORF">QE152_g17046</name>
</gene>
<evidence type="ECO:0000259" key="2">
    <source>
        <dbReference type="PROSITE" id="PS51398"/>
    </source>
</evidence>
<comment type="similarity">
    <text evidence="1">Belongs to the transglutaminase-like superfamily. PNGase family.</text>
</comment>
<name>A0AAW1L5K5_POPJA</name>
<organism evidence="3 4">
    <name type="scientific">Popillia japonica</name>
    <name type="common">Japanese beetle</name>
    <dbReference type="NCBI Taxonomy" id="7064"/>
    <lineage>
        <taxon>Eukaryota</taxon>
        <taxon>Metazoa</taxon>
        <taxon>Ecdysozoa</taxon>
        <taxon>Arthropoda</taxon>
        <taxon>Hexapoda</taxon>
        <taxon>Insecta</taxon>
        <taxon>Pterygota</taxon>
        <taxon>Neoptera</taxon>
        <taxon>Endopterygota</taxon>
        <taxon>Coleoptera</taxon>
        <taxon>Polyphaga</taxon>
        <taxon>Scarabaeiformia</taxon>
        <taxon>Scarabaeidae</taxon>
        <taxon>Rutelinae</taxon>
        <taxon>Popillia</taxon>
    </lineage>
</organism>
<dbReference type="InterPro" id="IPR008979">
    <property type="entry name" value="Galactose-bd-like_sf"/>
</dbReference>
<dbReference type="GO" id="GO:0005737">
    <property type="term" value="C:cytoplasm"/>
    <property type="evidence" value="ECO:0007669"/>
    <property type="project" value="InterPro"/>
</dbReference>
<dbReference type="GO" id="GO:0006516">
    <property type="term" value="P:glycoprotein catabolic process"/>
    <property type="evidence" value="ECO:0007669"/>
    <property type="project" value="InterPro"/>
</dbReference>
<dbReference type="InterPro" id="IPR038680">
    <property type="entry name" value="PAW_sf"/>
</dbReference>
<proteinExistence type="inferred from homology"/>
<keyword evidence="4" id="KW-1185">Reference proteome</keyword>
<dbReference type="Gene3D" id="2.60.120.1020">
    <property type="entry name" value="Peptide N glycanase, PAW domain"/>
    <property type="match status" value="1"/>
</dbReference>
<sequence>MVGWLNGVSEVADVFRMEEKDWKKVYLSRTEEADIGKIKWSFEITNSNKVFDTVEMYFDHTLYQNGNIQVLLSGDTGKDILLPDEKNLTTKTLSGSCKLEISATLTGGKGDIAWQHAQLFRQETTSEEPEFIKVFGVFGGESFKFC</sequence>
<dbReference type="Pfam" id="PF04721">
    <property type="entry name" value="PAW"/>
    <property type="match status" value="1"/>
</dbReference>